<dbReference type="OMA" id="SPKSTYM"/>
<feature type="compositionally biased region" description="Polar residues" evidence="1">
    <location>
        <begin position="180"/>
        <end position="192"/>
    </location>
</feature>
<name>H2Z0Y9_CIOSA</name>
<feature type="compositionally biased region" description="Low complexity" evidence="1">
    <location>
        <begin position="147"/>
        <end position="158"/>
    </location>
</feature>
<feature type="region of interest" description="Disordered" evidence="1">
    <location>
        <begin position="1"/>
        <end position="31"/>
    </location>
</feature>
<proteinExistence type="predicted"/>
<evidence type="ECO:0000313" key="2">
    <source>
        <dbReference type="Ensembl" id="ENSCSAVP00000011251.1"/>
    </source>
</evidence>
<evidence type="ECO:0000313" key="3">
    <source>
        <dbReference type="Proteomes" id="UP000007875"/>
    </source>
</evidence>
<dbReference type="InParanoid" id="H2Z0Y9"/>
<sequence length="200" mass="21288">MAIEGNKSQKTKKRGFGRPPTGKLGIKTPGSSVVGSRLACNTLSSSPAQSLLGQRGSLAYRSLPRPSKSNLTPDKNQHSPLTNGTLGRDNCGKGGETFKRSPSLQKLLGLASRKQSTCTTSSTISNPHVTFSQSSTYIEVTSSVTSSVTPSMTSSQDSYTTPNKMELNSYNSLGRPRTASPRNGNINTSPLSYMSLPRRS</sequence>
<dbReference type="Ensembl" id="ENSCSAVT00000011383.1">
    <property type="protein sequence ID" value="ENSCSAVP00000011251.1"/>
    <property type="gene ID" value="ENSCSAVG00000006584.1"/>
</dbReference>
<dbReference type="GeneTree" id="ENSGT00530000068433"/>
<feature type="compositionally biased region" description="Polar residues" evidence="1">
    <location>
        <begin position="67"/>
        <end position="85"/>
    </location>
</feature>
<reference evidence="2" key="2">
    <citation type="submission" date="2025-08" db="UniProtKB">
        <authorList>
            <consortium name="Ensembl"/>
        </authorList>
    </citation>
    <scope>IDENTIFICATION</scope>
</reference>
<evidence type="ECO:0000256" key="1">
    <source>
        <dbReference type="SAM" id="MobiDB-lite"/>
    </source>
</evidence>
<feature type="region of interest" description="Disordered" evidence="1">
    <location>
        <begin position="147"/>
        <end position="200"/>
    </location>
</feature>
<keyword evidence="3" id="KW-1185">Reference proteome</keyword>
<organism evidence="2 3">
    <name type="scientific">Ciona savignyi</name>
    <name type="common">Pacific transparent sea squirt</name>
    <dbReference type="NCBI Taxonomy" id="51511"/>
    <lineage>
        <taxon>Eukaryota</taxon>
        <taxon>Metazoa</taxon>
        <taxon>Chordata</taxon>
        <taxon>Tunicata</taxon>
        <taxon>Ascidiacea</taxon>
        <taxon>Phlebobranchia</taxon>
        <taxon>Cionidae</taxon>
        <taxon>Ciona</taxon>
    </lineage>
</organism>
<dbReference type="AlphaFoldDB" id="H2Z0Y9"/>
<reference evidence="3" key="1">
    <citation type="submission" date="2003-08" db="EMBL/GenBank/DDBJ databases">
        <authorList>
            <person name="Birren B."/>
            <person name="Nusbaum C."/>
            <person name="Abebe A."/>
            <person name="Abouelleil A."/>
            <person name="Adekoya E."/>
            <person name="Ait-zahra M."/>
            <person name="Allen N."/>
            <person name="Allen T."/>
            <person name="An P."/>
            <person name="Anderson M."/>
            <person name="Anderson S."/>
            <person name="Arachchi H."/>
            <person name="Armbruster J."/>
            <person name="Bachantsang P."/>
            <person name="Baldwin J."/>
            <person name="Barry A."/>
            <person name="Bayul T."/>
            <person name="Blitshsteyn B."/>
            <person name="Bloom T."/>
            <person name="Blye J."/>
            <person name="Boguslavskiy L."/>
            <person name="Borowsky M."/>
            <person name="Boukhgalter B."/>
            <person name="Brunache A."/>
            <person name="Butler J."/>
            <person name="Calixte N."/>
            <person name="Calvo S."/>
            <person name="Camarata J."/>
            <person name="Campo K."/>
            <person name="Chang J."/>
            <person name="Cheshatsang Y."/>
            <person name="Citroen M."/>
            <person name="Collymore A."/>
            <person name="Considine T."/>
            <person name="Cook A."/>
            <person name="Cooke P."/>
            <person name="Corum B."/>
            <person name="Cuomo C."/>
            <person name="David R."/>
            <person name="Dawoe T."/>
            <person name="Degray S."/>
            <person name="Dodge S."/>
            <person name="Dooley K."/>
            <person name="Dorje P."/>
            <person name="Dorjee K."/>
            <person name="Dorris L."/>
            <person name="Duffey N."/>
            <person name="Dupes A."/>
            <person name="Elkins T."/>
            <person name="Engels R."/>
            <person name="Erickson J."/>
            <person name="Farina A."/>
            <person name="Faro S."/>
            <person name="Ferreira P."/>
            <person name="Fischer H."/>
            <person name="Fitzgerald M."/>
            <person name="Foley K."/>
            <person name="Gage D."/>
            <person name="Galagan J."/>
            <person name="Gearin G."/>
            <person name="Gnerre S."/>
            <person name="Gnirke A."/>
            <person name="Goyette A."/>
            <person name="Graham J."/>
            <person name="Grandbois E."/>
            <person name="Gyaltsen K."/>
            <person name="Hafez N."/>
            <person name="Hagopian D."/>
            <person name="Hagos B."/>
            <person name="Hall J."/>
            <person name="Hatcher B."/>
            <person name="Heller A."/>
            <person name="Higgins H."/>
            <person name="Honan T."/>
            <person name="Horn A."/>
            <person name="Houde N."/>
            <person name="Hughes L."/>
            <person name="Hulme W."/>
            <person name="Husby E."/>
            <person name="Iliev I."/>
            <person name="Jaffe D."/>
            <person name="Jones C."/>
            <person name="Kamal M."/>
            <person name="Kamat A."/>
            <person name="Kamvysselis M."/>
            <person name="Karlsson E."/>
            <person name="Kells C."/>
            <person name="Kieu A."/>
            <person name="Kisner P."/>
            <person name="Kodira C."/>
            <person name="Kulbokas E."/>
            <person name="Labutti K."/>
            <person name="Lama D."/>
            <person name="Landers T."/>
            <person name="Leger J."/>
            <person name="Levine S."/>
            <person name="Lewis D."/>
            <person name="Lewis T."/>
            <person name="Lindblad-toh K."/>
            <person name="Liu X."/>
            <person name="Lokyitsang T."/>
            <person name="Lokyitsang Y."/>
            <person name="Lucien O."/>
            <person name="Lui A."/>
            <person name="Ma L.J."/>
            <person name="Mabbitt R."/>
            <person name="Macdonald J."/>
            <person name="Maclean C."/>
            <person name="Major J."/>
            <person name="Manning J."/>
            <person name="Marabella R."/>
            <person name="Maru K."/>
            <person name="Matthews C."/>
            <person name="Mauceli E."/>
            <person name="Mccarthy M."/>
            <person name="Mcdonough S."/>
            <person name="Mcghee T."/>
            <person name="Meldrim J."/>
            <person name="Meneus L."/>
            <person name="Mesirov J."/>
            <person name="Mihalev A."/>
            <person name="Mihova T."/>
            <person name="Mikkelsen T."/>
            <person name="Mlenga V."/>
            <person name="Moru K."/>
            <person name="Mozes J."/>
            <person name="Mulrain L."/>
            <person name="Munson G."/>
            <person name="Naylor J."/>
            <person name="Newes C."/>
            <person name="Nguyen C."/>
            <person name="Nguyen N."/>
            <person name="Nguyen T."/>
            <person name="Nicol R."/>
            <person name="Nielsen C."/>
            <person name="Nizzari M."/>
            <person name="Norbu C."/>
            <person name="Norbu N."/>
            <person name="O'donnell P."/>
            <person name="Okoawo O."/>
            <person name="O'leary S."/>
            <person name="Omotosho B."/>
            <person name="O'neill K."/>
            <person name="Osman S."/>
            <person name="Parker S."/>
            <person name="Perrin D."/>
            <person name="Phunkhang P."/>
            <person name="Piqani B."/>
            <person name="Purcell S."/>
            <person name="Rachupka T."/>
            <person name="Ramasamy U."/>
            <person name="Rameau R."/>
            <person name="Ray V."/>
            <person name="Raymond C."/>
            <person name="Retta R."/>
            <person name="Richardson S."/>
            <person name="Rise C."/>
            <person name="Rodriguez J."/>
            <person name="Rogers J."/>
            <person name="Rogov P."/>
            <person name="Rutman M."/>
            <person name="Schupbach R."/>
            <person name="Seaman C."/>
            <person name="Settipalli S."/>
            <person name="Sharpe T."/>
            <person name="Sheridan J."/>
            <person name="Sherpa N."/>
            <person name="Shi J."/>
            <person name="Smirnov S."/>
            <person name="Smith C."/>
            <person name="Sougnez C."/>
            <person name="Spencer B."/>
            <person name="Stalker J."/>
            <person name="Stange-thomann N."/>
            <person name="Stavropoulos S."/>
            <person name="Stetson K."/>
            <person name="Stone C."/>
            <person name="Stone S."/>
            <person name="Stubbs M."/>
            <person name="Talamas J."/>
            <person name="Tchuinga P."/>
            <person name="Tenzing P."/>
            <person name="Tesfaye S."/>
            <person name="Theodore J."/>
            <person name="Thoulutsang Y."/>
            <person name="Topham K."/>
            <person name="Towey S."/>
            <person name="Tsamla T."/>
            <person name="Tsomo N."/>
            <person name="Vallee D."/>
            <person name="Vassiliev H."/>
            <person name="Venkataraman V."/>
            <person name="Vinson J."/>
            <person name="Vo A."/>
            <person name="Wade C."/>
            <person name="Wang S."/>
            <person name="Wangchuk T."/>
            <person name="Wangdi T."/>
            <person name="Whittaker C."/>
            <person name="Wilkinson J."/>
            <person name="Wu Y."/>
            <person name="Wyman D."/>
            <person name="Yadav S."/>
            <person name="Yang S."/>
            <person name="Yang X."/>
            <person name="Yeager S."/>
            <person name="Yee E."/>
            <person name="Young G."/>
            <person name="Zainoun J."/>
            <person name="Zembeck L."/>
            <person name="Zimmer A."/>
            <person name="Zody M."/>
            <person name="Lander E."/>
        </authorList>
    </citation>
    <scope>NUCLEOTIDE SEQUENCE [LARGE SCALE GENOMIC DNA]</scope>
</reference>
<dbReference type="Proteomes" id="UP000007875">
    <property type="component" value="Unassembled WGS sequence"/>
</dbReference>
<feature type="compositionally biased region" description="Polar residues" evidence="1">
    <location>
        <begin position="159"/>
        <end position="172"/>
    </location>
</feature>
<feature type="region of interest" description="Disordered" evidence="1">
    <location>
        <begin position="47"/>
        <end position="103"/>
    </location>
</feature>
<reference evidence="2" key="3">
    <citation type="submission" date="2025-09" db="UniProtKB">
        <authorList>
            <consortium name="Ensembl"/>
        </authorList>
    </citation>
    <scope>IDENTIFICATION</scope>
</reference>
<protein>
    <submittedName>
        <fullName evidence="2">Uncharacterized protein</fullName>
    </submittedName>
</protein>
<dbReference type="HOGENOM" id="CLU_079651_0_0_1"/>
<accession>H2Z0Y9</accession>